<sequence>MRCVMMRIIHILLFLGVASGLIVPKSTVLLAELGIISGEVIVICTGKGLQKITLDADGNPVEVSMETDPCALTHISDGPATVLAALPYPSFTELADYPRPHEVHGLMVAFSTQFARAPPYRLNLI</sequence>
<dbReference type="Proteomes" id="UP000193307">
    <property type="component" value="Unassembled WGS sequence"/>
</dbReference>
<accession>A0A1Y5SUZ5</accession>
<organism evidence="1 2">
    <name type="scientific">Pacificibacter marinus</name>
    <dbReference type="NCBI Taxonomy" id="658057"/>
    <lineage>
        <taxon>Bacteria</taxon>
        <taxon>Pseudomonadati</taxon>
        <taxon>Pseudomonadota</taxon>
        <taxon>Alphaproteobacteria</taxon>
        <taxon>Rhodobacterales</taxon>
        <taxon>Roseobacteraceae</taxon>
        <taxon>Pacificibacter</taxon>
    </lineage>
</organism>
<dbReference type="AlphaFoldDB" id="A0A1Y5SUZ5"/>
<dbReference type="EMBL" id="FWFW01000006">
    <property type="protein sequence ID" value="SLN45758.1"/>
    <property type="molecule type" value="Genomic_DNA"/>
</dbReference>
<protein>
    <submittedName>
        <fullName evidence="1">Uncharacterized protein</fullName>
    </submittedName>
</protein>
<name>A0A1Y5SUZ5_9RHOB</name>
<gene>
    <name evidence="1" type="ORF">PAM7971_02210</name>
</gene>
<reference evidence="1 2" key="1">
    <citation type="submission" date="2017-03" db="EMBL/GenBank/DDBJ databases">
        <authorList>
            <person name="Afonso C.L."/>
            <person name="Miller P.J."/>
            <person name="Scott M.A."/>
            <person name="Spackman E."/>
            <person name="Goraichik I."/>
            <person name="Dimitrov K.M."/>
            <person name="Suarez D.L."/>
            <person name="Swayne D.E."/>
        </authorList>
    </citation>
    <scope>NUCLEOTIDE SEQUENCE [LARGE SCALE GENOMIC DNA]</scope>
    <source>
        <strain evidence="1 2">CECT 7971</strain>
    </source>
</reference>
<keyword evidence="2" id="KW-1185">Reference proteome</keyword>
<evidence type="ECO:0000313" key="1">
    <source>
        <dbReference type="EMBL" id="SLN45758.1"/>
    </source>
</evidence>
<dbReference type="STRING" id="658057.SAMN04488032_105115"/>
<proteinExistence type="predicted"/>
<evidence type="ECO:0000313" key="2">
    <source>
        <dbReference type="Proteomes" id="UP000193307"/>
    </source>
</evidence>